<dbReference type="GO" id="GO:0008353">
    <property type="term" value="F:RNA polymerase II CTD heptapeptide repeat kinase activity"/>
    <property type="evidence" value="ECO:0007669"/>
    <property type="project" value="UniProtKB-EC"/>
</dbReference>
<dbReference type="PROSITE" id="PS00107">
    <property type="entry name" value="PROTEIN_KINASE_ATP"/>
    <property type="match status" value="1"/>
</dbReference>
<dbReference type="Proteomes" id="UP000604825">
    <property type="component" value="Unassembled WGS sequence"/>
</dbReference>
<evidence type="ECO:0000256" key="8">
    <source>
        <dbReference type="ARBA" id="ARBA00022840"/>
    </source>
</evidence>
<feature type="region of interest" description="Disordered" evidence="11">
    <location>
        <begin position="634"/>
        <end position="700"/>
    </location>
</feature>
<dbReference type="EC" id="2.7.11.23" evidence="2"/>
<dbReference type="GO" id="GO:0032968">
    <property type="term" value="P:positive regulation of transcription elongation by RNA polymerase II"/>
    <property type="evidence" value="ECO:0007669"/>
    <property type="project" value="TreeGrafter"/>
</dbReference>
<keyword evidence="4" id="KW-0597">Phosphoprotein</keyword>
<evidence type="ECO:0000256" key="4">
    <source>
        <dbReference type="ARBA" id="ARBA00022553"/>
    </source>
</evidence>
<organism evidence="13 14">
    <name type="scientific">Miscanthus lutarioriparius</name>
    <dbReference type="NCBI Taxonomy" id="422564"/>
    <lineage>
        <taxon>Eukaryota</taxon>
        <taxon>Viridiplantae</taxon>
        <taxon>Streptophyta</taxon>
        <taxon>Embryophyta</taxon>
        <taxon>Tracheophyta</taxon>
        <taxon>Spermatophyta</taxon>
        <taxon>Magnoliopsida</taxon>
        <taxon>Liliopsida</taxon>
        <taxon>Poales</taxon>
        <taxon>Poaceae</taxon>
        <taxon>PACMAD clade</taxon>
        <taxon>Panicoideae</taxon>
        <taxon>Andropogonodae</taxon>
        <taxon>Andropogoneae</taxon>
        <taxon>Saccharinae</taxon>
        <taxon>Miscanthus</taxon>
    </lineage>
</organism>
<keyword evidence="5" id="KW-0808">Transferase</keyword>
<evidence type="ECO:0000256" key="9">
    <source>
        <dbReference type="ARBA" id="ARBA00049280"/>
    </source>
</evidence>
<feature type="region of interest" description="Disordered" evidence="11">
    <location>
        <begin position="1"/>
        <end position="71"/>
    </location>
</feature>
<dbReference type="Gene3D" id="3.30.200.20">
    <property type="entry name" value="Phosphorylase Kinase, domain 1"/>
    <property type="match status" value="1"/>
</dbReference>
<accession>A0A811R8M4</accession>
<evidence type="ECO:0000256" key="1">
    <source>
        <dbReference type="ARBA" id="ARBA00006485"/>
    </source>
</evidence>
<dbReference type="FunFam" id="1.10.510.10:FF:000043">
    <property type="entry name" value="probable serine/threonine-protein kinase At1g54610"/>
    <property type="match status" value="1"/>
</dbReference>
<reference evidence="13" key="1">
    <citation type="submission" date="2020-10" db="EMBL/GenBank/DDBJ databases">
        <authorList>
            <person name="Han B."/>
            <person name="Lu T."/>
            <person name="Zhao Q."/>
            <person name="Huang X."/>
            <person name="Zhao Y."/>
        </authorList>
    </citation>
    <scope>NUCLEOTIDE SEQUENCE</scope>
</reference>
<evidence type="ECO:0000256" key="11">
    <source>
        <dbReference type="SAM" id="MobiDB-lite"/>
    </source>
</evidence>
<dbReference type="Gene3D" id="1.10.510.10">
    <property type="entry name" value="Transferase(Phosphotransferase) domain 1"/>
    <property type="match status" value="1"/>
</dbReference>
<dbReference type="InterPro" id="IPR011009">
    <property type="entry name" value="Kinase-like_dom_sf"/>
</dbReference>
<evidence type="ECO:0000256" key="7">
    <source>
        <dbReference type="ARBA" id="ARBA00022777"/>
    </source>
</evidence>
<keyword evidence="7" id="KW-0418">Kinase</keyword>
<feature type="compositionally biased region" description="Basic and acidic residues" evidence="11">
    <location>
        <begin position="10"/>
        <end position="19"/>
    </location>
</feature>
<feature type="compositionally biased region" description="Polar residues" evidence="11">
    <location>
        <begin position="25"/>
        <end position="37"/>
    </location>
</feature>
<keyword evidence="8 10" id="KW-0067">ATP-binding</keyword>
<dbReference type="PROSITE" id="PS50011">
    <property type="entry name" value="PROTEIN_KINASE_DOM"/>
    <property type="match status" value="1"/>
</dbReference>
<comment type="catalytic activity">
    <reaction evidence="9">
        <text>[DNA-directed RNA polymerase] + ATP = phospho-[DNA-directed RNA polymerase] + ADP + H(+)</text>
        <dbReference type="Rhea" id="RHEA:10216"/>
        <dbReference type="Rhea" id="RHEA-COMP:11321"/>
        <dbReference type="Rhea" id="RHEA-COMP:11322"/>
        <dbReference type="ChEBI" id="CHEBI:15378"/>
        <dbReference type="ChEBI" id="CHEBI:30616"/>
        <dbReference type="ChEBI" id="CHEBI:43176"/>
        <dbReference type="ChEBI" id="CHEBI:68546"/>
        <dbReference type="ChEBI" id="CHEBI:456216"/>
        <dbReference type="EC" id="2.7.11.23"/>
    </reaction>
</comment>
<dbReference type="SUPFAM" id="SSF56112">
    <property type="entry name" value="Protein kinase-like (PK-like)"/>
    <property type="match status" value="1"/>
</dbReference>
<dbReference type="PANTHER" id="PTHR24056:SF506">
    <property type="entry name" value="OS08G0112500 PROTEIN"/>
    <property type="match status" value="1"/>
</dbReference>
<name>A0A811R8M4_9POAL</name>
<dbReference type="InterPro" id="IPR050108">
    <property type="entry name" value="CDK"/>
</dbReference>
<feature type="compositionally biased region" description="Basic and acidic residues" evidence="11">
    <location>
        <begin position="140"/>
        <end position="150"/>
    </location>
</feature>
<evidence type="ECO:0000256" key="2">
    <source>
        <dbReference type="ARBA" id="ARBA00012409"/>
    </source>
</evidence>
<comment type="similarity">
    <text evidence="1">Belongs to the protein kinase superfamily. CMGC Ser/Thr protein kinase family. CDC2/CDKX subfamily.</text>
</comment>
<feature type="region of interest" description="Disordered" evidence="11">
    <location>
        <begin position="497"/>
        <end position="569"/>
    </location>
</feature>
<dbReference type="AlphaFoldDB" id="A0A811R8M4"/>
<dbReference type="EMBL" id="CAJGYO010000013">
    <property type="protein sequence ID" value="CAD6266379.1"/>
    <property type="molecule type" value="Genomic_DNA"/>
</dbReference>
<feature type="region of interest" description="Disordered" evidence="11">
    <location>
        <begin position="109"/>
        <end position="151"/>
    </location>
</feature>
<keyword evidence="14" id="KW-1185">Reference proteome</keyword>
<dbReference type="InterPro" id="IPR017441">
    <property type="entry name" value="Protein_kinase_ATP_BS"/>
</dbReference>
<proteinExistence type="inferred from homology"/>
<dbReference type="PANTHER" id="PTHR24056">
    <property type="entry name" value="CELL DIVISION PROTEIN KINASE"/>
    <property type="match status" value="1"/>
</dbReference>
<keyword evidence="3" id="KW-0723">Serine/threonine-protein kinase</keyword>
<evidence type="ECO:0000256" key="3">
    <source>
        <dbReference type="ARBA" id="ARBA00022527"/>
    </source>
</evidence>
<dbReference type="Pfam" id="PF00069">
    <property type="entry name" value="Pkinase"/>
    <property type="match status" value="1"/>
</dbReference>
<feature type="binding site" evidence="10">
    <location>
        <position position="216"/>
    </location>
    <ligand>
        <name>ATP</name>
        <dbReference type="ChEBI" id="CHEBI:30616"/>
    </ligand>
</feature>
<sequence length="914" mass="101099">MGCVSSKQFHGGDDHGDGKPRRRPSSNSLKRLVSYSSSKRHEDLEEEDEEGVPVPATSSSATRRAGNDASMARLIRKPPALVVEAVPALPEEAATLAVGAVDAERAVAATTGNRKRPPVDVQVNGAAEQEPRSGGGGGRTEGEAKPRIRDVPNGVQGEHVAAGWPRWLTEVAAEAVRGWQPRRAESFEKLDKVGQGTYSSVYKARDLENGKIVALKKVRFANMDPESVRFMAREIHILRRLDHPNVIKLEGLVTSRMSSSLYLVFEYMEHDLAGLAATPGLKFSEPQVKCYMQQLLSGLDHCHNRGVLHRDIKGANLLLDNNGILKIADFGLATFFNPNQKQHLTSRVVTLWYRPPELLLGATNYGAAVDLWSAGCILAELLSGKPIMPGRTEVEQLHKIFKLCGSPSEEFWANLKLSRATIFKPQHPYRRCVNDVYKDFPTTALTLLDHLLAVEPGNRGTTASALDSEFFTTKPYACDPSSLPKYPPSKEYDAKLRDEEARRQRAAAKGQEAEAGRRKQLPAPDGNNGLQHRRVQVNPKSSSYKFTPKEDAVSGFPIDPPARAADNGYPQRVPLMQAGRSSSTLGRSSGMDPKAQRFHTSQIITAEMSNQSAASGQRGNAPKMSNLGESARRQYLREHRSSSRYSQLTGADPSDRPEWNHQFQERPSSSHRKDDAVANKEPTVVNGTKKNRIHYSGPLMPPGVNMDEILREHERQIQQAVRRARLDKGKGKHNGFNGSEEDSSQTSACQRDRMLLEINDVLSPKIVLKRKTHCCMGSTQPAEELNSILWCCWSAVSPQSTRSGKRGTDVEITRQLFAGHRPKFPTAGQARKTRFWTHGEGQAEAYPQPFRLHATKWTQIQRKPSLKGPGTVPRSKSLLQTKLVGCIDNVQASVLLIHPCYDKEDINVGLAILF</sequence>
<dbReference type="GO" id="GO:0005524">
    <property type="term" value="F:ATP binding"/>
    <property type="evidence" value="ECO:0007669"/>
    <property type="project" value="UniProtKB-UniRule"/>
</dbReference>
<evidence type="ECO:0000313" key="14">
    <source>
        <dbReference type="Proteomes" id="UP000604825"/>
    </source>
</evidence>
<gene>
    <name evidence="13" type="ORF">NCGR_LOCUS49684</name>
</gene>
<evidence type="ECO:0000256" key="10">
    <source>
        <dbReference type="PROSITE-ProRule" id="PRU10141"/>
    </source>
</evidence>
<dbReference type="PROSITE" id="PS00108">
    <property type="entry name" value="PROTEIN_KINASE_ST"/>
    <property type="match status" value="1"/>
</dbReference>
<dbReference type="InterPro" id="IPR008271">
    <property type="entry name" value="Ser/Thr_kinase_AS"/>
</dbReference>
<dbReference type="InterPro" id="IPR000719">
    <property type="entry name" value="Prot_kinase_dom"/>
</dbReference>
<evidence type="ECO:0000313" key="13">
    <source>
        <dbReference type="EMBL" id="CAD6266379.1"/>
    </source>
</evidence>
<evidence type="ECO:0000256" key="5">
    <source>
        <dbReference type="ARBA" id="ARBA00022679"/>
    </source>
</evidence>
<keyword evidence="6 10" id="KW-0547">Nucleotide-binding</keyword>
<dbReference type="OrthoDB" id="779276at2759"/>
<comment type="caution">
    <text evidence="13">The sequence shown here is derived from an EMBL/GenBank/DDBJ whole genome shotgun (WGS) entry which is preliminary data.</text>
</comment>
<dbReference type="FunFam" id="3.30.200.20:FF:000021">
    <property type="entry name" value="probable serine/threonine-protein kinase At1g54610"/>
    <property type="match status" value="1"/>
</dbReference>
<protein>
    <recommendedName>
        <fullName evidence="2">[RNA-polymerase]-subunit kinase</fullName>
        <ecNumber evidence="2">2.7.11.23</ecNumber>
    </recommendedName>
</protein>
<evidence type="ECO:0000259" key="12">
    <source>
        <dbReference type="PROSITE" id="PS50011"/>
    </source>
</evidence>
<dbReference type="GO" id="GO:0005634">
    <property type="term" value="C:nucleus"/>
    <property type="evidence" value="ECO:0007669"/>
    <property type="project" value="TreeGrafter"/>
</dbReference>
<dbReference type="CDD" id="cd07840">
    <property type="entry name" value="STKc_CDK9_like"/>
    <property type="match status" value="1"/>
</dbReference>
<feature type="region of interest" description="Disordered" evidence="11">
    <location>
        <begin position="728"/>
        <end position="747"/>
    </location>
</feature>
<dbReference type="SMART" id="SM00220">
    <property type="entry name" value="S_TKc"/>
    <property type="match status" value="1"/>
</dbReference>
<evidence type="ECO:0000256" key="6">
    <source>
        <dbReference type="ARBA" id="ARBA00022741"/>
    </source>
</evidence>
<feature type="domain" description="Protein kinase" evidence="12">
    <location>
        <begin position="187"/>
        <end position="471"/>
    </location>
</feature>
<dbReference type="GO" id="GO:0000307">
    <property type="term" value="C:cyclin-dependent protein kinase holoenzyme complex"/>
    <property type="evidence" value="ECO:0007669"/>
    <property type="project" value="TreeGrafter"/>
</dbReference>